<proteinExistence type="predicted"/>
<evidence type="ECO:0000313" key="1">
    <source>
        <dbReference type="EMBL" id="KAG0424486.1"/>
    </source>
</evidence>
<evidence type="ECO:0000313" key="2">
    <source>
        <dbReference type="Proteomes" id="UP000805193"/>
    </source>
</evidence>
<protein>
    <submittedName>
        <fullName evidence="1">Uncharacterized protein</fullName>
    </submittedName>
</protein>
<gene>
    <name evidence="1" type="ORF">HPB47_028301</name>
</gene>
<sequence length="296" mass="33837">MAIGLLLSARGSCSVHKTRPQKKREQRKQRQATDDAAKRAWRANETEERKQLLARLAEMRPPFIPKSSENSCGLFWQNNFCFTQESWPFGSDLDAPDGSSSRWTRLWTVTYAEDSPTEVRQLQMTRRFSRQASFTWLPPATPNGRIRDYRVAYRPLRLVLPCSPIEQTENKLIVPMSSQCVNLEELRPYTVYVISVHAVTVKPGSEFTINFTTEQAVPEGTPTALNYSKGTGDEYVIFWGPVPCEIANGVVRRYYLELDSADPWDSRLRTTRVALESLPSSTSPRHLPVRHFPLND</sequence>
<keyword evidence="2" id="KW-1185">Reference proteome</keyword>
<accession>A0AC60PTN5</accession>
<dbReference type="Proteomes" id="UP000805193">
    <property type="component" value="Unassembled WGS sequence"/>
</dbReference>
<comment type="caution">
    <text evidence="1">The sequence shown here is derived from an EMBL/GenBank/DDBJ whole genome shotgun (WGS) entry which is preliminary data.</text>
</comment>
<name>A0AC60PTN5_IXOPE</name>
<reference evidence="1 2" key="1">
    <citation type="journal article" date="2020" name="Cell">
        <title>Large-Scale Comparative Analyses of Tick Genomes Elucidate Their Genetic Diversity and Vector Capacities.</title>
        <authorList>
            <consortium name="Tick Genome and Microbiome Consortium (TIGMIC)"/>
            <person name="Jia N."/>
            <person name="Wang J."/>
            <person name="Shi W."/>
            <person name="Du L."/>
            <person name="Sun Y."/>
            <person name="Zhan W."/>
            <person name="Jiang J.F."/>
            <person name="Wang Q."/>
            <person name="Zhang B."/>
            <person name="Ji P."/>
            <person name="Bell-Sakyi L."/>
            <person name="Cui X.M."/>
            <person name="Yuan T.T."/>
            <person name="Jiang B.G."/>
            <person name="Yang W.F."/>
            <person name="Lam T.T."/>
            <person name="Chang Q.C."/>
            <person name="Ding S.J."/>
            <person name="Wang X.J."/>
            <person name="Zhu J.G."/>
            <person name="Ruan X.D."/>
            <person name="Zhao L."/>
            <person name="Wei J.T."/>
            <person name="Ye R.Z."/>
            <person name="Que T.C."/>
            <person name="Du C.H."/>
            <person name="Zhou Y.H."/>
            <person name="Cheng J.X."/>
            <person name="Dai P.F."/>
            <person name="Guo W.B."/>
            <person name="Han X.H."/>
            <person name="Huang E.J."/>
            <person name="Li L.F."/>
            <person name="Wei W."/>
            <person name="Gao Y.C."/>
            <person name="Liu J.Z."/>
            <person name="Shao H.Z."/>
            <person name="Wang X."/>
            <person name="Wang C.C."/>
            <person name="Yang T.C."/>
            <person name="Huo Q.B."/>
            <person name="Li W."/>
            <person name="Chen H.Y."/>
            <person name="Chen S.E."/>
            <person name="Zhou L.G."/>
            <person name="Ni X.B."/>
            <person name="Tian J.H."/>
            <person name="Sheng Y."/>
            <person name="Liu T."/>
            <person name="Pan Y.S."/>
            <person name="Xia L.Y."/>
            <person name="Li J."/>
            <person name="Zhao F."/>
            <person name="Cao W.C."/>
        </authorList>
    </citation>
    <scope>NUCLEOTIDE SEQUENCE [LARGE SCALE GENOMIC DNA]</scope>
    <source>
        <strain evidence="1">Iper-2018</strain>
    </source>
</reference>
<organism evidence="1 2">
    <name type="scientific">Ixodes persulcatus</name>
    <name type="common">Taiga tick</name>
    <dbReference type="NCBI Taxonomy" id="34615"/>
    <lineage>
        <taxon>Eukaryota</taxon>
        <taxon>Metazoa</taxon>
        <taxon>Ecdysozoa</taxon>
        <taxon>Arthropoda</taxon>
        <taxon>Chelicerata</taxon>
        <taxon>Arachnida</taxon>
        <taxon>Acari</taxon>
        <taxon>Parasitiformes</taxon>
        <taxon>Ixodida</taxon>
        <taxon>Ixodoidea</taxon>
        <taxon>Ixodidae</taxon>
        <taxon>Ixodinae</taxon>
        <taxon>Ixodes</taxon>
    </lineage>
</organism>
<dbReference type="EMBL" id="JABSTQ010009970">
    <property type="protein sequence ID" value="KAG0424486.1"/>
    <property type="molecule type" value="Genomic_DNA"/>
</dbReference>